<dbReference type="RefSeq" id="WP_348518748.1">
    <property type="nucleotide sequence ID" value="NZ_CP155620.1"/>
</dbReference>
<accession>A0AAU7E6C9</accession>
<proteinExistence type="predicted"/>
<feature type="transmembrane region" description="Helical" evidence="1">
    <location>
        <begin position="170"/>
        <end position="187"/>
    </location>
</feature>
<keyword evidence="1" id="KW-0472">Membrane</keyword>
<evidence type="ECO:0000256" key="1">
    <source>
        <dbReference type="SAM" id="Phobius"/>
    </source>
</evidence>
<name>A0AAU7E6C9_9BACT</name>
<dbReference type="EMBL" id="CP155620">
    <property type="protein sequence ID" value="XBJ29513.1"/>
    <property type="molecule type" value="Genomic_DNA"/>
</dbReference>
<keyword evidence="1" id="KW-0812">Transmembrane</keyword>
<keyword evidence="1" id="KW-1133">Transmembrane helix</keyword>
<evidence type="ECO:0000256" key="2">
    <source>
        <dbReference type="SAM" id="SignalP"/>
    </source>
</evidence>
<gene>
    <name evidence="3" type="ORF">AAH949_01380</name>
</gene>
<feature type="chain" id="PRO_5043548875" description="TPM domain-containing protein" evidence="2">
    <location>
        <begin position="22"/>
        <end position="197"/>
    </location>
</feature>
<evidence type="ECO:0000313" key="3">
    <source>
        <dbReference type="EMBL" id="XBJ29513.1"/>
    </source>
</evidence>
<organism evidence="3">
    <name type="scientific">Campylobacter sp. CCS1377</name>
    <dbReference type="NCBI Taxonomy" id="3158229"/>
    <lineage>
        <taxon>Bacteria</taxon>
        <taxon>Pseudomonadati</taxon>
        <taxon>Campylobacterota</taxon>
        <taxon>Epsilonproteobacteria</taxon>
        <taxon>Campylobacterales</taxon>
        <taxon>Campylobacteraceae</taxon>
        <taxon>Campylobacter</taxon>
    </lineage>
</organism>
<protein>
    <recommendedName>
        <fullName evidence="4">TPM domain-containing protein</fullName>
    </recommendedName>
</protein>
<sequence>MKFLIQSGFLAAFFFINSLLAQGNSHVVFNENVLNDKVVNELNLMGNELYEKTGVFVAAAISDKTDFNELLKFKDKLPSPFILLVLSKKSHQLDIIATKEALVFFDKEKVLSPYPWSGSILPLLSSNKAKDQFNAAVLNGYSDIVDQVASYFNIKLVHSIGNANRDTLNVLRIGIYGFICIMALLYIQKKMRRKKNV</sequence>
<evidence type="ECO:0008006" key="4">
    <source>
        <dbReference type="Google" id="ProtNLM"/>
    </source>
</evidence>
<dbReference type="AlphaFoldDB" id="A0AAU7E6C9"/>
<feature type="signal peptide" evidence="2">
    <location>
        <begin position="1"/>
        <end position="21"/>
    </location>
</feature>
<keyword evidence="2" id="KW-0732">Signal</keyword>
<reference evidence="3" key="1">
    <citation type="submission" date="2024-05" db="EMBL/GenBank/DDBJ databases">
        <title>Campylobacter coli isolated from environmental waters in Slovenia.</title>
        <authorList>
            <person name="Zautner A.E."/>
            <person name="Bunk B."/>
            <person name="Riedel T."/>
            <person name="Sproeer C."/>
        </authorList>
    </citation>
    <scope>NUCLEOTIDE SEQUENCE</scope>
    <source>
        <strain evidence="3">CCS1377</strain>
    </source>
</reference>